<gene>
    <name evidence="2" type="ORF">Ciccas_003440</name>
</gene>
<dbReference type="EMBL" id="JBJKFK010000312">
    <property type="protein sequence ID" value="KAL3317901.1"/>
    <property type="molecule type" value="Genomic_DNA"/>
</dbReference>
<dbReference type="InterPro" id="IPR007206">
    <property type="entry name" value="Protein_HGH1_C"/>
</dbReference>
<accession>A0ABD2QHN2</accession>
<reference evidence="2 3" key="1">
    <citation type="submission" date="2024-11" db="EMBL/GenBank/DDBJ databases">
        <title>Adaptive evolution of stress response genes in parasites aligns with host niche diversity.</title>
        <authorList>
            <person name="Hahn C."/>
            <person name="Resl P."/>
        </authorList>
    </citation>
    <scope>NUCLEOTIDE SEQUENCE [LARGE SCALE GENOMIC DNA]</scope>
    <source>
        <strain evidence="2">EGGRZ-B1_66</strain>
        <tissue evidence="2">Body</tissue>
    </source>
</reference>
<proteinExistence type="predicted"/>
<comment type="caution">
    <text evidence="2">The sequence shown here is derived from an EMBL/GenBank/DDBJ whole genome shotgun (WGS) entry which is preliminary data.</text>
</comment>
<dbReference type="PANTHER" id="PTHR13387:SF9">
    <property type="entry name" value="PROTEIN HGH1 HOMOLOG"/>
    <property type="match status" value="1"/>
</dbReference>
<evidence type="ECO:0000259" key="1">
    <source>
        <dbReference type="Pfam" id="PF04064"/>
    </source>
</evidence>
<name>A0ABD2QHN2_9PLAT</name>
<keyword evidence="3" id="KW-1185">Reference proteome</keyword>
<sequence length="161" mass="18350">MVPVNKYHIDLIGNSDLFLDNLLLPLCTEISVIDEEDRSKLSEKLSLALGKQTTKTETQSDILTEILDALFLLCSSASSRNALRLKGTYFVLRDFHNFCIAQQQMDDSAWKRTTTEVEKVVDQLICEEKERPSEFHEKSLRSIAFDPVVVSKLDKINLDLD</sequence>
<dbReference type="PANTHER" id="PTHR13387">
    <property type="entry name" value="PROTEIN HGH1 HOMOLOG"/>
    <property type="match status" value="1"/>
</dbReference>
<dbReference type="AlphaFoldDB" id="A0ABD2QHN2"/>
<protein>
    <recommendedName>
        <fullName evidence="1">Protein HGH1 C-terminal domain-containing protein</fullName>
    </recommendedName>
</protein>
<organism evidence="2 3">
    <name type="scientific">Cichlidogyrus casuarinus</name>
    <dbReference type="NCBI Taxonomy" id="1844966"/>
    <lineage>
        <taxon>Eukaryota</taxon>
        <taxon>Metazoa</taxon>
        <taxon>Spiralia</taxon>
        <taxon>Lophotrochozoa</taxon>
        <taxon>Platyhelminthes</taxon>
        <taxon>Monogenea</taxon>
        <taxon>Monopisthocotylea</taxon>
        <taxon>Dactylogyridea</taxon>
        <taxon>Ancyrocephalidae</taxon>
        <taxon>Cichlidogyrus</taxon>
    </lineage>
</organism>
<dbReference type="InterPro" id="IPR039717">
    <property type="entry name" value="Hgh1"/>
</dbReference>
<dbReference type="Pfam" id="PF04064">
    <property type="entry name" value="DUF384"/>
    <property type="match status" value="1"/>
</dbReference>
<evidence type="ECO:0000313" key="2">
    <source>
        <dbReference type="EMBL" id="KAL3317901.1"/>
    </source>
</evidence>
<dbReference type="Proteomes" id="UP001626550">
    <property type="component" value="Unassembled WGS sequence"/>
</dbReference>
<feature type="domain" description="Protein HGH1 C-terminal" evidence="1">
    <location>
        <begin position="69"/>
        <end position="130"/>
    </location>
</feature>
<evidence type="ECO:0000313" key="3">
    <source>
        <dbReference type="Proteomes" id="UP001626550"/>
    </source>
</evidence>